<dbReference type="Proteomes" id="UP000198528">
    <property type="component" value="Unassembled WGS sequence"/>
</dbReference>
<evidence type="ECO:0000313" key="2">
    <source>
        <dbReference type="Proteomes" id="UP000198528"/>
    </source>
</evidence>
<name>A0A1G6MAQ7_9ACTN</name>
<keyword evidence="2" id="KW-1185">Reference proteome</keyword>
<dbReference type="EMBL" id="FMZL01000019">
    <property type="protein sequence ID" value="SDC52511.1"/>
    <property type="molecule type" value="Genomic_DNA"/>
</dbReference>
<proteinExistence type="predicted"/>
<evidence type="ECO:0008006" key="3">
    <source>
        <dbReference type="Google" id="ProtNLM"/>
    </source>
</evidence>
<evidence type="ECO:0000313" key="1">
    <source>
        <dbReference type="EMBL" id="SDC52511.1"/>
    </source>
</evidence>
<sequence length="74" mass="8401">MKNLLIFSCNSLVGTKNHFGRYYDECASRGMRHNRALKAVARKRLGVIYAVMRDRVPYEEPPSDADVEKSPVTA</sequence>
<reference evidence="2" key="1">
    <citation type="submission" date="2016-10" db="EMBL/GenBank/DDBJ databases">
        <authorList>
            <person name="Varghese N."/>
            <person name="Submissions S."/>
        </authorList>
    </citation>
    <scope>NUCLEOTIDE SEQUENCE [LARGE SCALE GENOMIC DNA]</scope>
    <source>
        <strain evidence="2">DSM 22619</strain>
    </source>
</reference>
<gene>
    <name evidence="1" type="ORF">SAMN04487824_11931</name>
</gene>
<accession>A0A1G6MAQ7</accession>
<organism evidence="1 2">
    <name type="scientific">Parafannyhessea umbonata</name>
    <dbReference type="NCBI Taxonomy" id="604330"/>
    <lineage>
        <taxon>Bacteria</taxon>
        <taxon>Bacillati</taxon>
        <taxon>Actinomycetota</taxon>
        <taxon>Coriobacteriia</taxon>
        <taxon>Coriobacteriales</taxon>
        <taxon>Atopobiaceae</taxon>
        <taxon>Parafannyhessea</taxon>
    </lineage>
</organism>
<dbReference type="AlphaFoldDB" id="A0A1G6MAQ7"/>
<protein>
    <recommendedName>
        <fullName evidence="3">Transposase</fullName>
    </recommendedName>
</protein>